<keyword evidence="2" id="KW-1133">Transmembrane helix</keyword>
<name>A0A7K1TAV9_9BACT</name>
<comment type="caution">
    <text evidence="4">The sequence shown here is derived from an EMBL/GenBank/DDBJ whole genome shotgun (WGS) entry which is preliminary data.</text>
</comment>
<reference evidence="4 5" key="1">
    <citation type="submission" date="2019-12" db="EMBL/GenBank/DDBJ databases">
        <title>Hymenobacter sp. HMF4947 Genome sequencing and assembly.</title>
        <authorList>
            <person name="Kang H."/>
            <person name="Cha I."/>
            <person name="Kim H."/>
            <person name="Joh K."/>
        </authorList>
    </citation>
    <scope>NUCLEOTIDE SEQUENCE [LARGE SCALE GENOMIC DNA]</scope>
    <source>
        <strain evidence="4 5">HMF4947</strain>
    </source>
</reference>
<evidence type="ECO:0000256" key="2">
    <source>
        <dbReference type="SAM" id="Phobius"/>
    </source>
</evidence>
<dbReference type="InterPro" id="IPR025645">
    <property type="entry name" value="DUF4349"/>
</dbReference>
<evidence type="ECO:0000313" key="4">
    <source>
        <dbReference type="EMBL" id="MVN75528.1"/>
    </source>
</evidence>
<gene>
    <name evidence="4" type="ORF">GO988_04240</name>
</gene>
<dbReference type="Proteomes" id="UP000441336">
    <property type="component" value="Unassembled WGS sequence"/>
</dbReference>
<dbReference type="PROSITE" id="PS51257">
    <property type="entry name" value="PROKAR_LIPOPROTEIN"/>
    <property type="match status" value="1"/>
</dbReference>
<dbReference type="Pfam" id="PF14257">
    <property type="entry name" value="DUF4349"/>
    <property type="match status" value="1"/>
</dbReference>
<keyword evidence="5" id="KW-1185">Reference proteome</keyword>
<feature type="transmembrane region" description="Helical" evidence="2">
    <location>
        <begin position="251"/>
        <end position="277"/>
    </location>
</feature>
<keyword evidence="2" id="KW-0472">Membrane</keyword>
<dbReference type="AlphaFoldDB" id="A0A7K1TAV9"/>
<dbReference type="RefSeq" id="WP_157562258.1">
    <property type="nucleotide sequence ID" value="NZ_WQKZ01000001.1"/>
</dbReference>
<organism evidence="4 5">
    <name type="scientific">Hymenobacter ginkgonis</name>
    <dbReference type="NCBI Taxonomy" id="2682976"/>
    <lineage>
        <taxon>Bacteria</taxon>
        <taxon>Pseudomonadati</taxon>
        <taxon>Bacteroidota</taxon>
        <taxon>Cytophagia</taxon>
        <taxon>Cytophagales</taxon>
        <taxon>Hymenobacteraceae</taxon>
        <taxon>Hymenobacter</taxon>
    </lineage>
</organism>
<keyword evidence="2" id="KW-0812">Transmembrane</keyword>
<protein>
    <submittedName>
        <fullName evidence="4">DUF4349 domain-containing protein</fullName>
    </submittedName>
</protein>
<accession>A0A7K1TAV9</accession>
<evidence type="ECO:0000313" key="5">
    <source>
        <dbReference type="Proteomes" id="UP000441336"/>
    </source>
</evidence>
<feature type="region of interest" description="Disordered" evidence="1">
    <location>
        <begin position="38"/>
        <end position="65"/>
    </location>
</feature>
<proteinExistence type="predicted"/>
<evidence type="ECO:0000259" key="3">
    <source>
        <dbReference type="Pfam" id="PF14257"/>
    </source>
</evidence>
<dbReference type="EMBL" id="WQKZ01000001">
    <property type="protein sequence ID" value="MVN75528.1"/>
    <property type="molecule type" value="Genomic_DNA"/>
</dbReference>
<feature type="domain" description="DUF4349" evidence="3">
    <location>
        <begin position="70"/>
        <end position="278"/>
    </location>
</feature>
<sequence>MKYLIFPALFGLGLVGCSQKQTAVEVVPSQTTMPARPTSAAVASLPPTVAPTPVATPERSSEPATVQPARNIIYQGNLELAVDDFDQASANLDRLLAQYHSYAGTAHETRADGQRRQEMTLKVPPADFLPLVAALSKLGRIEAKDVASADVTADVLQALASLNAKQSTAAKYRQLLAQTTNPAEIHRLEEQTRQLRLDEAADQARLEQFGARSAWATLSLHYYQLLSTAEPDSPLPAFAPRFLAAFSRSGAFMLEIAVALTYLWPLALLGAAGIWGVRRWRLRHPVQE</sequence>
<evidence type="ECO:0000256" key="1">
    <source>
        <dbReference type="SAM" id="MobiDB-lite"/>
    </source>
</evidence>
<feature type="compositionally biased region" description="Low complexity" evidence="1">
    <location>
        <begin position="39"/>
        <end position="57"/>
    </location>
</feature>